<evidence type="ECO:0000256" key="8">
    <source>
        <dbReference type="SAM" id="Phobius"/>
    </source>
</evidence>
<dbReference type="RefSeq" id="WP_146508237.1">
    <property type="nucleotide sequence ID" value="NZ_SIHI01000001.1"/>
</dbReference>
<feature type="transmembrane region" description="Helical" evidence="8">
    <location>
        <begin position="12"/>
        <end position="33"/>
    </location>
</feature>
<proteinExistence type="inferred from homology"/>
<evidence type="ECO:0000256" key="6">
    <source>
        <dbReference type="ARBA" id="ARBA00023136"/>
    </source>
</evidence>
<keyword evidence="10" id="KW-1185">Reference proteome</keyword>
<evidence type="ECO:0000313" key="10">
    <source>
        <dbReference type="Proteomes" id="UP000317243"/>
    </source>
</evidence>
<evidence type="ECO:0000256" key="4">
    <source>
        <dbReference type="ARBA" id="ARBA00022692"/>
    </source>
</evidence>
<comment type="caution">
    <text evidence="9">The sequence shown here is derived from an EMBL/GenBank/DDBJ whole genome shotgun (WGS) entry which is preliminary data.</text>
</comment>
<dbReference type="GO" id="GO:0015031">
    <property type="term" value="P:protein transport"/>
    <property type="evidence" value="ECO:0007669"/>
    <property type="project" value="UniProtKB-KW"/>
</dbReference>
<dbReference type="AlphaFoldDB" id="A0A5C5X624"/>
<dbReference type="Proteomes" id="UP000317243">
    <property type="component" value="Unassembled WGS sequence"/>
</dbReference>
<comment type="subcellular location">
    <subcellularLocation>
        <location evidence="1">Cell membrane</location>
        <topology evidence="1">Single-pass membrane protein</topology>
    </subcellularLocation>
    <subcellularLocation>
        <location evidence="7">Cell membrane</location>
        <topology evidence="7">Single-pass type II membrane protein</topology>
    </subcellularLocation>
</comment>
<dbReference type="PANTHER" id="PTHR30558">
    <property type="entry name" value="EXBD MEMBRANE COMPONENT OF PMF-DRIVEN MACROMOLECULE IMPORT SYSTEM"/>
    <property type="match status" value="1"/>
</dbReference>
<dbReference type="Gene3D" id="3.30.420.270">
    <property type="match status" value="1"/>
</dbReference>
<organism evidence="9 10">
    <name type="scientific">Thalassoglobus neptunius</name>
    <dbReference type="NCBI Taxonomy" id="1938619"/>
    <lineage>
        <taxon>Bacteria</taxon>
        <taxon>Pseudomonadati</taxon>
        <taxon>Planctomycetota</taxon>
        <taxon>Planctomycetia</taxon>
        <taxon>Planctomycetales</taxon>
        <taxon>Planctomycetaceae</taxon>
        <taxon>Thalassoglobus</taxon>
    </lineage>
</organism>
<accession>A0A5C5X624</accession>
<evidence type="ECO:0000256" key="5">
    <source>
        <dbReference type="ARBA" id="ARBA00022989"/>
    </source>
</evidence>
<keyword evidence="7" id="KW-0813">Transport</keyword>
<name>A0A5C5X624_9PLAN</name>
<keyword evidence="6 8" id="KW-0472">Membrane</keyword>
<evidence type="ECO:0000256" key="7">
    <source>
        <dbReference type="RuleBase" id="RU003879"/>
    </source>
</evidence>
<protein>
    <submittedName>
        <fullName evidence="9">Biopolymer transport protein ExbD</fullName>
    </submittedName>
</protein>
<reference evidence="9 10" key="1">
    <citation type="submission" date="2019-02" db="EMBL/GenBank/DDBJ databases">
        <title>Deep-cultivation of Planctomycetes and their phenomic and genomic characterization uncovers novel biology.</title>
        <authorList>
            <person name="Wiegand S."/>
            <person name="Jogler M."/>
            <person name="Boedeker C."/>
            <person name="Pinto D."/>
            <person name="Vollmers J."/>
            <person name="Rivas-Marin E."/>
            <person name="Kohn T."/>
            <person name="Peeters S.H."/>
            <person name="Heuer A."/>
            <person name="Rast P."/>
            <person name="Oberbeckmann S."/>
            <person name="Bunk B."/>
            <person name="Jeske O."/>
            <person name="Meyerdierks A."/>
            <person name="Storesund J.E."/>
            <person name="Kallscheuer N."/>
            <person name="Luecker S."/>
            <person name="Lage O.M."/>
            <person name="Pohl T."/>
            <person name="Merkel B.J."/>
            <person name="Hornburger P."/>
            <person name="Mueller R.-W."/>
            <person name="Bruemmer F."/>
            <person name="Labrenz M."/>
            <person name="Spormann A.M."/>
            <person name="Op Den Camp H."/>
            <person name="Overmann J."/>
            <person name="Amann R."/>
            <person name="Jetten M.S.M."/>
            <person name="Mascher T."/>
            <person name="Medema M.H."/>
            <person name="Devos D.P."/>
            <person name="Kaster A.-K."/>
            <person name="Ovreas L."/>
            <person name="Rohde M."/>
            <person name="Galperin M.Y."/>
            <person name="Jogler C."/>
        </authorList>
    </citation>
    <scope>NUCLEOTIDE SEQUENCE [LARGE SCALE GENOMIC DNA]</scope>
    <source>
        <strain evidence="9 10">KOR42</strain>
    </source>
</reference>
<evidence type="ECO:0000256" key="1">
    <source>
        <dbReference type="ARBA" id="ARBA00004162"/>
    </source>
</evidence>
<dbReference type="InterPro" id="IPR003400">
    <property type="entry name" value="ExbD"/>
</dbReference>
<gene>
    <name evidence="9" type="ORF">KOR42_14600</name>
</gene>
<keyword evidence="7" id="KW-0653">Protein transport</keyword>
<dbReference type="GO" id="GO:0005886">
    <property type="term" value="C:plasma membrane"/>
    <property type="evidence" value="ECO:0007669"/>
    <property type="project" value="UniProtKB-SubCell"/>
</dbReference>
<comment type="similarity">
    <text evidence="2 7">Belongs to the ExbD/TolR family.</text>
</comment>
<dbReference type="PANTHER" id="PTHR30558:SF3">
    <property type="entry name" value="BIOPOLYMER TRANSPORT PROTEIN EXBD-RELATED"/>
    <property type="match status" value="1"/>
</dbReference>
<keyword evidence="3" id="KW-1003">Cell membrane</keyword>
<dbReference type="OrthoDB" id="287326at2"/>
<evidence type="ECO:0000256" key="2">
    <source>
        <dbReference type="ARBA" id="ARBA00005811"/>
    </source>
</evidence>
<keyword evidence="4 7" id="KW-0812">Transmembrane</keyword>
<evidence type="ECO:0000313" key="9">
    <source>
        <dbReference type="EMBL" id="TWT58089.1"/>
    </source>
</evidence>
<sequence length="136" mass="15394">MRVPTRNRERGVQFNITPLIDVVFLLVIFFLVASHFARSEPSEVVDLPSAQEVGDDDVARRLVVTVTQDGRYLVKANEVDVDQIEEMIRDGAGTDPETYAVRIRGDERTPYSAIEPVMLICPRYGVTRFGFHVLLE</sequence>
<dbReference type="Pfam" id="PF02472">
    <property type="entry name" value="ExbD"/>
    <property type="match status" value="1"/>
</dbReference>
<dbReference type="GO" id="GO:0022857">
    <property type="term" value="F:transmembrane transporter activity"/>
    <property type="evidence" value="ECO:0007669"/>
    <property type="project" value="InterPro"/>
</dbReference>
<keyword evidence="5 8" id="KW-1133">Transmembrane helix</keyword>
<dbReference type="EMBL" id="SIHI01000001">
    <property type="protein sequence ID" value="TWT58089.1"/>
    <property type="molecule type" value="Genomic_DNA"/>
</dbReference>
<evidence type="ECO:0000256" key="3">
    <source>
        <dbReference type="ARBA" id="ARBA00022475"/>
    </source>
</evidence>